<evidence type="ECO:0008006" key="7">
    <source>
        <dbReference type="Google" id="ProtNLM"/>
    </source>
</evidence>
<dbReference type="InterPro" id="IPR035328">
    <property type="entry name" value="DUF3048_C"/>
</dbReference>
<dbReference type="Pfam" id="PF11258">
    <property type="entry name" value="DUF3048"/>
    <property type="match status" value="1"/>
</dbReference>
<dbReference type="Proteomes" id="UP000034163">
    <property type="component" value="Unassembled WGS sequence"/>
</dbReference>
<dbReference type="InterPro" id="IPR021416">
    <property type="entry name" value="DUF3048_N"/>
</dbReference>
<proteinExistence type="predicted"/>
<evidence type="ECO:0000256" key="1">
    <source>
        <dbReference type="SAM" id="MobiDB-lite"/>
    </source>
</evidence>
<reference evidence="5 6" key="1">
    <citation type="journal article" date="2015" name="Nature">
        <title>rRNA introns, odd ribosomes, and small enigmatic genomes across a large radiation of phyla.</title>
        <authorList>
            <person name="Brown C.T."/>
            <person name="Hug L.A."/>
            <person name="Thomas B.C."/>
            <person name="Sharon I."/>
            <person name="Castelle C.J."/>
            <person name="Singh A."/>
            <person name="Wilkins M.J."/>
            <person name="Williams K.H."/>
            <person name="Banfield J.F."/>
        </authorList>
    </citation>
    <scope>NUCLEOTIDE SEQUENCE [LARGE SCALE GENOMIC DNA]</scope>
</reference>
<feature type="compositionally biased region" description="Low complexity" evidence="1">
    <location>
        <begin position="1"/>
        <end position="22"/>
    </location>
</feature>
<keyword evidence="2" id="KW-1133">Transmembrane helix</keyword>
<protein>
    <recommendedName>
        <fullName evidence="7">PT repeat-containing protein</fullName>
    </recommendedName>
</protein>
<feature type="region of interest" description="Disordered" evidence="1">
    <location>
        <begin position="1"/>
        <end position="37"/>
    </location>
</feature>
<keyword evidence="2" id="KW-0812">Transmembrane</keyword>
<feature type="domain" description="DUF3048" evidence="3">
    <location>
        <begin position="97"/>
        <end position="236"/>
    </location>
</feature>
<name>A0A0G0WSM7_UNCKA</name>
<evidence type="ECO:0000313" key="5">
    <source>
        <dbReference type="EMBL" id="KKS15759.1"/>
    </source>
</evidence>
<feature type="compositionally biased region" description="Pro residues" evidence="1">
    <location>
        <begin position="23"/>
        <end position="32"/>
    </location>
</feature>
<organism evidence="5 6">
    <name type="scientific">candidate division WWE3 bacterium GW2011_GWB1_41_6</name>
    <dbReference type="NCBI Taxonomy" id="1619112"/>
    <lineage>
        <taxon>Bacteria</taxon>
        <taxon>Katanobacteria</taxon>
    </lineage>
</organism>
<dbReference type="Gene3D" id="3.50.90.10">
    <property type="entry name" value="YerB-like"/>
    <property type="match status" value="1"/>
</dbReference>
<dbReference type="InterPro" id="IPR023158">
    <property type="entry name" value="YerB-like_sf"/>
</dbReference>
<evidence type="ECO:0000259" key="3">
    <source>
        <dbReference type="Pfam" id="PF11258"/>
    </source>
</evidence>
<evidence type="ECO:0000256" key="2">
    <source>
        <dbReference type="SAM" id="Phobius"/>
    </source>
</evidence>
<comment type="caution">
    <text evidence="5">The sequence shown here is derived from an EMBL/GenBank/DDBJ whole genome shotgun (WGS) entry which is preliminary data.</text>
</comment>
<sequence>MEPNNINNTNTNDTSSINFSRIPPTPPVPPARTKPIKPQNNMKLKKMILALLAVAVVITGGLYLYMQKVSSSPAASPQSEKPGEQVETIENPITGELTPITNKEASADLRPMAVMVNNHTDARPQSGLIYADLTYEVVAEGGITRFLPFYLSKSPEKIGPVRSTREYYLVLVKELGDAMLMHIGWSPQALYAIENWPVRSLGRGGGTFWRDTSLNVATEHTAYTNGVELREIAAGLGWDGEREFDRWKFKDDKTGYDTAPAATNISIDFWTKGDYSAVFKYDPASNSYLRFMGYDLENNLIAHIDRETSDQIKPKTVIVQFATESGVIGDDKSRLEYQLIGSGEGLVFMDGKVIKTTWTKPDREARTKFYDLNGQEVEFNRGKFWISIVPDRNVDQVVYSSEAQ</sequence>
<feature type="domain" description="DUF3048" evidence="4">
    <location>
        <begin position="267"/>
        <end position="386"/>
    </location>
</feature>
<dbReference type="Pfam" id="PF17479">
    <property type="entry name" value="DUF3048_C"/>
    <property type="match status" value="1"/>
</dbReference>
<accession>A0A0G0WSM7</accession>
<evidence type="ECO:0000313" key="6">
    <source>
        <dbReference type="Proteomes" id="UP000034163"/>
    </source>
</evidence>
<feature type="transmembrane region" description="Helical" evidence="2">
    <location>
        <begin position="47"/>
        <end position="66"/>
    </location>
</feature>
<gene>
    <name evidence="5" type="ORF">UU72_C0035G0009</name>
</gene>
<keyword evidence="2" id="KW-0472">Membrane</keyword>
<dbReference type="AlphaFoldDB" id="A0A0G0WSM7"/>
<dbReference type="EMBL" id="LCBS01000035">
    <property type="protein sequence ID" value="KKS15759.1"/>
    <property type="molecule type" value="Genomic_DNA"/>
</dbReference>
<evidence type="ECO:0000259" key="4">
    <source>
        <dbReference type="Pfam" id="PF17479"/>
    </source>
</evidence>
<dbReference type="SUPFAM" id="SSF159774">
    <property type="entry name" value="YerB-like"/>
    <property type="match status" value="1"/>
</dbReference>